<protein>
    <submittedName>
        <fullName evidence="2 3">Uncharacterized protein</fullName>
    </submittedName>
</protein>
<gene>
    <name evidence="3" type="primary">LOC112269423</name>
    <name evidence="2" type="ORF">BRADI_5g06632v3</name>
</gene>
<dbReference type="AlphaFoldDB" id="A0A2K2CFN7"/>
<organism evidence="2">
    <name type="scientific">Brachypodium distachyon</name>
    <name type="common">Purple false brome</name>
    <name type="synonym">Trachynia distachya</name>
    <dbReference type="NCBI Taxonomy" id="15368"/>
    <lineage>
        <taxon>Eukaryota</taxon>
        <taxon>Viridiplantae</taxon>
        <taxon>Streptophyta</taxon>
        <taxon>Embryophyta</taxon>
        <taxon>Tracheophyta</taxon>
        <taxon>Spermatophyta</taxon>
        <taxon>Magnoliopsida</taxon>
        <taxon>Liliopsida</taxon>
        <taxon>Poales</taxon>
        <taxon>Poaceae</taxon>
        <taxon>BOP clade</taxon>
        <taxon>Pooideae</taxon>
        <taxon>Stipodae</taxon>
        <taxon>Brachypodieae</taxon>
        <taxon>Brachypodium</taxon>
    </lineage>
</organism>
<reference evidence="2 3" key="1">
    <citation type="journal article" date="2010" name="Nature">
        <title>Genome sequencing and analysis of the model grass Brachypodium distachyon.</title>
        <authorList>
            <consortium name="International Brachypodium Initiative"/>
        </authorList>
    </citation>
    <scope>NUCLEOTIDE SEQUENCE [LARGE SCALE GENOMIC DNA]</scope>
    <source>
        <strain evidence="2">Bd21</strain>
        <strain evidence="3">cv. Bd21</strain>
    </source>
</reference>
<dbReference type="Gramene" id="PNT60843">
    <property type="protein sequence ID" value="PNT60843"/>
    <property type="gene ID" value="BRADI_5g06632v3"/>
</dbReference>
<dbReference type="GeneID" id="112269423"/>
<reference evidence="3" key="3">
    <citation type="submission" date="2018-08" db="UniProtKB">
        <authorList>
            <consortium name="EnsemblPlants"/>
        </authorList>
    </citation>
    <scope>IDENTIFICATION</scope>
    <source>
        <strain evidence="3">cv. Bd21</strain>
    </source>
</reference>
<feature type="region of interest" description="Disordered" evidence="1">
    <location>
        <begin position="190"/>
        <end position="216"/>
    </location>
</feature>
<evidence type="ECO:0000313" key="3">
    <source>
        <dbReference type="EnsemblPlants" id="PNT60843"/>
    </source>
</evidence>
<sequence length="318" mass="33449">MLLQAYCAPRPVHRPLRTGRGNPSRCTGSLVALTVPAAGDGTAVSKAVATPSPSATTTTMKKRDAVVAVMAARTSPGTVAGCPGARAAATSHIAARTPAGGTLPMMIWHWARTALGLVLYAGATTARSELQRLLLQKKQVLVVQDTNTAAEGSVELAQGSEVQVADGSCTLQEFLDNIAQPRPRHLLPTPAKSATSKRQLQQNIANDPAQQNMQENSIVRRSARLSKNPKGAGALELKAQEFLARGLGIISDGEDFDDAAKSLFVKMFQGPEPLTEAAILAIDKLVVLIKKKMQKKKGKGKGKAKETLLLGAAPVVDV</sequence>
<dbReference type="EMBL" id="CM000884">
    <property type="protein sequence ID" value="PNT60843.1"/>
    <property type="molecule type" value="Genomic_DNA"/>
</dbReference>
<accession>A0A2K2CFN7</accession>
<evidence type="ECO:0000313" key="4">
    <source>
        <dbReference type="Proteomes" id="UP000008810"/>
    </source>
</evidence>
<evidence type="ECO:0000256" key="1">
    <source>
        <dbReference type="SAM" id="MobiDB-lite"/>
    </source>
</evidence>
<keyword evidence="4" id="KW-1185">Reference proteome</keyword>
<dbReference type="RefSeq" id="XP_024311916.1">
    <property type="nucleotide sequence ID" value="XM_024456148.1"/>
</dbReference>
<dbReference type="EnsemblPlants" id="PNT60843">
    <property type="protein sequence ID" value="PNT60843"/>
    <property type="gene ID" value="BRADI_5g06632v3"/>
</dbReference>
<dbReference type="Proteomes" id="UP000008810">
    <property type="component" value="Chromosome 5"/>
</dbReference>
<evidence type="ECO:0000313" key="2">
    <source>
        <dbReference type="EMBL" id="PNT60843.1"/>
    </source>
</evidence>
<reference evidence="2" key="2">
    <citation type="submission" date="2017-06" db="EMBL/GenBank/DDBJ databases">
        <title>WGS assembly of Brachypodium distachyon.</title>
        <authorList>
            <consortium name="The International Brachypodium Initiative"/>
            <person name="Lucas S."/>
            <person name="Harmon-Smith M."/>
            <person name="Lail K."/>
            <person name="Tice H."/>
            <person name="Grimwood J."/>
            <person name="Bruce D."/>
            <person name="Barry K."/>
            <person name="Shu S."/>
            <person name="Lindquist E."/>
            <person name="Wang M."/>
            <person name="Pitluck S."/>
            <person name="Vogel J.P."/>
            <person name="Garvin D.F."/>
            <person name="Mockler T.C."/>
            <person name="Schmutz J."/>
            <person name="Rokhsar D."/>
            <person name="Bevan M.W."/>
        </authorList>
    </citation>
    <scope>NUCLEOTIDE SEQUENCE</scope>
    <source>
        <strain evidence="2">Bd21</strain>
    </source>
</reference>
<name>A0A2K2CFN7_BRADI</name>
<proteinExistence type="predicted"/>
<feature type="compositionally biased region" description="Polar residues" evidence="1">
    <location>
        <begin position="192"/>
        <end position="216"/>
    </location>
</feature>